<dbReference type="STRING" id="765257.A0A0C9YBP3"/>
<dbReference type="Gene3D" id="1.20.1560.10">
    <property type="entry name" value="ABC transporter type 1, transmembrane domain"/>
    <property type="match status" value="1"/>
</dbReference>
<evidence type="ECO:0000259" key="6">
    <source>
        <dbReference type="PROSITE" id="PS50929"/>
    </source>
</evidence>
<dbReference type="InterPro" id="IPR036640">
    <property type="entry name" value="ABC1_TM_sf"/>
</dbReference>
<keyword evidence="4 5" id="KW-0472">Membrane</keyword>
<dbReference type="PANTHER" id="PTHR24222:SF76">
    <property type="entry name" value="MYCOBACTIN IMPORT ATP-BINDING_PERMEASE PROTEIN IRTB"/>
    <property type="match status" value="1"/>
</dbReference>
<dbReference type="Pfam" id="PF00664">
    <property type="entry name" value="ABC_membrane"/>
    <property type="match status" value="1"/>
</dbReference>
<dbReference type="SUPFAM" id="SSF90123">
    <property type="entry name" value="ABC transporter transmembrane region"/>
    <property type="match status" value="1"/>
</dbReference>
<reference evidence="7 8" key="1">
    <citation type="submission" date="2014-04" db="EMBL/GenBank/DDBJ databases">
        <authorList>
            <consortium name="DOE Joint Genome Institute"/>
            <person name="Kuo A."/>
            <person name="Kohler A."/>
            <person name="Costa M.D."/>
            <person name="Nagy L.G."/>
            <person name="Floudas D."/>
            <person name="Copeland A."/>
            <person name="Barry K.W."/>
            <person name="Cichocki N."/>
            <person name="Veneault-Fourrey C."/>
            <person name="LaButti K."/>
            <person name="Lindquist E.A."/>
            <person name="Lipzen A."/>
            <person name="Lundell T."/>
            <person name="Morin E."/>
            <person name="Murat C."/>
            <person name="Sun H."/>
            <person name="Tunlid A."/>
            <person name="Henrissat B."/>
            <person name="Grigoriev I.V."/>
            <person name="Hibbett D.S."/>
            <person name="Martin F."/>
            <person name="Nordberg H.P."/>
            <person name="Cantor M.N."/>
            <person name="Hua S.X."/>
        </authorList>
    </citation>
    <scope>NUCLEOTIDE SEQUENCE [LARGE SCALE GENOMIC DNA]</scope>
    <source>
        <strain evidence="7 8">441</strain>
    </source>
</reference>
<protein>
    <recommendedName>
        <fullName evidence="6">ABC transmembrane type-1 domain-containing protein</fullName>
    </recommendedName>
</protein>
<dbReference type="AlphaFoldDB" id="A0A0C9YBP3"/>
<comment type="subcellular location">
    <subcellularLocation>
        <location evidence="1">Membrane</location>
        <topology evidence="1">Multi-pass membrane protein</topology>
    </subcellularLocation>
</comment>
<dbReference type="InterPro" id="IPR011527">
    <property type="entry name" value="ABC1_TM_dom"/>
</dbReference>
<keyword evidence="8" id="KW-1185">Reference proteome</keyword>
<dbReference type="EMBL" id="KN833949">
    <property type="protein sequence ID" value="KIK14221.1"/>
    <property type="molecule type" value="Genomic_DNA"/>
</dbReference>
<feature type="non-terminal residue" evidence="7">
    <location>
        <position position="1"/>
    </location>
</feature>
<evidence type="ECO:0000256" key="3">
    <source>
        <dbReference type="ARBA" id="ARBA00022989"/>
    </source>
</evidence>
<accession>A0A0C9YBP3</accession>
<keyword evidence="3 5" id="KW-1133">Transmembrane helix</keyword>
<feature type="domain" description="ABC transmembrane type-1" evidence="6">
    <location>
        <begin position="1"/>
        <end position="110"/>
    </location>
</feature>
<dbReference type="OrthoDB" id="5592653at2759"/>
<dbReference type="PROSITE" id="PS50929">
    <property type="entry name" value="ABC_TM1F"/>
    <property type="match status" value="1"/>
</dbReference>
<evidence type="ECO:0000313" key="8">
    <source>
        <dbReference type="Proteomes" id="UP000054018"/>
    </source>
</evidence>
<evidence type="ECO:0000256" key="4">
    <source>
        <dbReference type="ARBA" id="ARBA00023136"/>
    </source>
</evidence>
<reference evidence="8" key="2">
    <citation type="submission" date="2015-01" db="EMBL/GenBank/DDBJ databases">
        <title>Evolutionary Origins and Diversification of the Mycorrhizal Mutualists.</title>
        <authorList>
            <consortium name="DOE Joint Genome Institute"/>
            <consortium name="Mycorrhizal Genomics Consortium"/>
            <person name="Kohler A."/>
            <person name="Kuo A."/>
            <person name="Nagy L.G."/>
            <person name="Floudas D."/>
            <person name="Copeland A."/>
            <person name="Barry K.W."/>
            <person name="Cichocki N."/>
            <person name="Veneault-Fourrey C."/>
            <person name="LaButti K."/>
            <person name="Lindquist E.A."/>
            <person name="Lipzen A."/>
            <person name="Lundell T."/>
            <person name="Morin E."/>
            <person name="Murat C."/>
            <person name="Riley R."/>
            <person name="Ohm R."/>
            <person name="Sun H."/>
            <person name="Tunlid A."/>
            <person name="Henrissat B."/>
            <person name="Grigoriev I.V."/>
            <person name="Hibbett D.S."/>
            <person name="Martin F."/>
        </authorList>
    </citation>
    <scope>NUCLEOTIDE SEQUENCE [LARGE SCALE GENOMIC DNA]</scope>
    <source>
        <strain evidence="8">441</strain>
    </source>
</reference>
<dbReference type="InterPro" id="IPR039421">
    <property type="entry name" value="Type_1_exporter"/>
</dbReference>
<dbReference type="GO" id="GO:0005886">
    <property type="term" value="C:plasma membrane"/>
    <property type="evidence" value="ECO:0007669"/>
    <property type="project" value="TreeGrafter"/>
</dbReference>
<dbReference type="HOGENOM" id="CLU_2177081_0_0_1"/>
<keyword evidence="2 5" id="KW-0812">Transmembrane</keyword>
<dbReference type="GO" id="GO:0140359">
    <property type="term" value="F:ABC-type transporter activity"/>
    <property type="evidence" value="ECO:0007669"/>
    <property type="project" value="InterPro"/>
</dbReference>
<gene>
    <name evidence="7" type="ORF">PISMIDRAFT_117387</name>
</gene>
<dbReference type="Proteomes" id="UP000054018">
    <property type="component" value="Unassembled WGS sequence"/>
</dbReference>
<feature type="transmembrane region" description="Helical" evidence="5">
    <location>
        <begin position="59"/>
        <end position="77"/>
    </location>
</feature>
<evidence type="ECO:0000313" key="7">
    <source>
        <dbReference type="EMBL" id="KIK14221.1"/>
    </source>
</evidence>
<dbReference type="GO" id="GO:0005524">
    <property type="term" value="F:ATP binding"/>
    <property type="evidence" value="ECO:0007669"/>
    <property type="project" value="InterPro"/>
</dbReference>
<organism evidence="7 8">
    <name type="scientific">Pisolithus microcarpus 441</name>
    <dbReference type="NCBI Taxonomy" id="765257"/>
    <lineage>
        <taxon>Eukaryota</taxon>
        <taxon>Fungi</taxon>
        <taxon>Dikarya</taxon>
        <taxon>Basidiomycota</taxon>
        <taxon>Agaricomycotina</taxon>
        <taxon>Agaricomycetes</taxon>
        <taxon>Agaricomycetidae</taxon>
        <taxon>Boletales</taxon>
        <taxon>Sclerodermatineae</taxon>
        <taxon>Pisolithaceae</taxon>
        <taxon>Pisolithus</taxon>
    </lineage>
</organism>
<evidence type="ECO:0000256" key="2">
    <source>
        <dbReference type="ARBA" id="ARBA00022692"/>
    </source>
</evidence>
<evidence type="ECO:0000256" key="1">
    <source>
        <dbReference type="ARBA" id="ARBA00004141"/>
    </source>
</evidence>
<feature type="transmembrane region" description="Helical" evidence="5">
    <location>
        <begin position="83"/>
        <end position="101"/>
    </location>
</feature>
<proteinExistence type="predicted"/>
<sequence length="110" mass="12369">YMYLRIHTGKVNTKLICEKVLQAILRQNITYFDYVGAGEVATRIHTDTHLVQQLISEKVALVVDFLSAFFVGFILAYSQSSCLALAISSIFLCIVITSTIMNKLTARYTQ</sequence>
<dbReference type="PANTHER" id="PTHR24222">
    <property type="entry name" value="ABC TRANSPORTER B FAMILY"/>
    <property type="match status" value="1"/>
</dbReference>
<name>A0A0C9YBP3_9AGAM</name>
<evidence type="ECO:0000256" key="5">
    <source>
        <dbReference type="SAM" id="Phobius"/>
    </source>
</evidence>